<proteinExistence type="predicted"/>
<protein>
    <recommendedName>
        <fullName evidence="4">DUF4283 domain-containing protein</fullName>
    </recommendedName>
</protein>
<keyword evidence="3" id="KW-1185">Reference proteome</keyword>
<feature type="compositionally biased region" description="Acidic residues" evidence="1">
    <location>
        <begin position="162"/>
        <end position="173"/>
    </location>
</feature>
<dbReference type="PANTHER" id="PTHR36756:SF1">
    <property type="entry name" value="EXPRESSED PROTEIN"/>
    <property type="match status" value="1"/>
</dbReference>
<evidence type="ECO:0000313" key="2">
    <source>
        <dbReference type="EMBL" id="KAG5560255.1"/>
    </source>
</evidence>
<evidence type="ECO:0008006" key="4">
    <source>
        <dbReference type="Google" id="ProtNLM"/>
    </source>
</evidence>
<dbReference type="Proteomes" id="UP000823749">
    <property type="component" value="Chromosome 2"/>
</dbReference>
<name>A0AAV6L6F8_9ERIC</name>
<feature type="compositionally biased region" description="Acidic residues" evidence="1">
    <location>
        <begin position="209"/>
        <end position="222"/>
    </location>
</feature>
<feature type="region of interest" description="Disordered" evidence="1">
    <location>
        <begin position="161"/>
        <end position="222"/>
    </location>
</feature>
<evidence type="ECO:0000313" key="3">
    <source>
        <dbReference type="Proteomes" id="UP000823749"/>
    </source>
</evidence>
<sequence>MVWALDRLKLAVDGGRLRLKWSAVVGGVGRWVLVHGAEMDKRFIGLWSSGQDLPDCEHKKKLFKRQAFVSIMDDEVVLIPHNDGTKRRLPLWMIGVAAADRVRNSKEENGNVISNVKEGNVSRILPPKSKQTRKGVSLSKEVDSCVLVKCERKKRGRKLIREEDEGGGDDEVPETAADKKTSNRVGKKGRKSSRGKRGVADGLSRESSEEIETLSPEEDGELTVDDLMSIAQEYIATDKHTEQQQSLHTEQDAERRLSAISFSGKESGGLPSAPHSIWKSPRHEEMVSVHNSVGTSAGEGTVVNLCSTGDPAQDMLDLLLGPLLKKPAREENKIGLIKEDMTFAVDITKQRQNNIGTEVVVPLTKKKSSLKDKVAMFLD</sequence>
<comment type="caution">
    <text evidence="2">The sequence shown here is derived from an EMBL/GenBank/DDBJ whole genome shotgun (WGS) entry which is preliminary data.</text>
</comment>
<evidence type="ECO:0000256" key="1">
    <source>
        <dbReference type="SAM" id="MobiDB-lite"/>
    </source>
</evidence>
<feature type="compositionally biased region" description="Basic residues" evidence="1">
    <location>
        <begin position="185"/>
        <end position="197"/>
    </location>
</feature>
<dbReference type="AlphaFoldDB" id="A0AAV6L6F8"/>
<organism evidence="2 3">
    <name type="scientific">Rhododendron griersonianum</name>
    <dbReference type="NCBI Taxonomy" id="479676"/>
    <lineage>
        <taxon>Eukaryota</taxon>
        <taxon>Viridiplantae</taxon>
        <taxon>Streptophyta</taxon>
        <taxon>Embryophyta</taxon>
        <taxon>Tracheophyta</taxon>
        <taxon>Spermatophyta</taxon>
        <taxon>Magnoliopsida</taxon>
        <taxon>eudicotyledons</taxon>
        <taxon>Gunneridae</taxon>
        <taxon>Pentapetalae</taxon>
        <taxon>asterids</taxon>
        <taxon>Ericales</taxon>
        <taxon>Ericaceae</taxon>
        <taxon>Ericoideae</taxon>
        <taxon>Rhodoreae</taxon>
        <taxon>Rhododendron</taxon>
    </lineage>
</organism>
<accession>A0AAV6L6F8</accession>
<dbReference type="PANTHER" id="PTHR36756">
    <property type="entry name" value="EXPRESSED PROTEIN"/>
    <property type="match status" value="1"/>
</dbReference>
<gene>
    <name evidence="2" type="ORF">RHGRI_003521</name>
</gene>
<reference evidence="2" key="1">
    <citation type="submission" date="2020-08" db="EMBL/GenBank/DDBJ databases">
        <title>Plant Genome Project.</title>
        <authorList>
            <person name="Zhang R.-G."/>
        </authorList>
    </citation>
    <scope>NUCLEOTIDE SEQUENCE</scope>
    <source>
        <strain evidence="2">WSP0</strain>
        <tissue evidence="2">Leaf</tissue>
    </source>
</reference>
<dbReference type="EMBL" id="JACTNZ010000002">
    <property type="protein sequence ID" value="KAG5560255.1"/>
    <property type="molecule type" value="Genomic_DNA"/>
</dbReference>